<dbReference type="Gene3D" id="3.40.50.200">
    <property type="entry name" value="Peptidase S8/S53 domain"/>
    <property type="match status" value="1"/>
</dbReference>
<evidence type="ECO:0000256" key="1">
    <source>
        <dbReference type="ARBA" id="ARBA00011073"/>
    </source>
</evidence>
<dbReference type="PANTHER" id="PTHR43806">
    <property type="entry name" value="PEPTIDASE S8"/>
    <property type="match status" value="1"/>
</dbReference>
<evidence type="ECO:0000256" key="2">
    <source>
        <dbReference type="ARBA" id="ARBA00022670"/>
    </source>
</evidence>
<dbReference type="EMBL" id="JACSQV010000006">
    <property type="protein sequence ID" value="MBD7918288.1"/>
    <property type="molecule type" value="Genomic_DNA"/>
</dbReference>
<sequence>MSVYRTDPPSLGRPFGRDYAPAAVGLAADPAVRRAVARQAAELARHSDDAGVRGRGDVIRERVRGRWLRGERRVDVVRGAQEDEKALIVGGEVLVSMSSWPDVADEAARDGLTRVDVGCTDLEDRVVRLRADGEDSQARLTRFVDDLRAQGHAVSFSYVTPLSPVMKGCAGVPAPGLATFADYGPVDPSFGRGVRVAVIDTGIVEAPRRDGWLSGVARVPDGAATGSNIDHLDADPADGYLDVSAGHGTFVAGIVAQVAPGAEITVHRVLTTSGTATDVDVACALIRAVRENAQIVNLSLGTETHRDEAPLALAAAFDVVREIEMARGWETVVVAAGGNGGTTSPVWPAAFGRVVSVGGLTAGLRPSTWSSRGHWIDVSAVGEGIVSTYVAGAQSPDLAADPQTFTADPWARWTGTSFAAPQVSGAIARAMTEHSLSATQAVQALLAAGKPVAGFGRALQILPGA</sequence>
<evidence type="ECO:0000256" key="5">
    <source>
        <dbReference type="PROSITE-ProRule" id="PRU01240"/>
    </source>
</evidence>
<feature type="active site" description="Charge relay system" evidence="5">
    <location>
        <position position="417"/>
    </location>
</feature>
<dbReference type="InterPro" id="IPR050131">
    <property type="entry name" value="Peptidase_S8_subtilisin-like"/>
</dbReference>
<dbReference type="SUPFAM" id="SSF52743">
    <property type="entry name" value="Subtilisin-like"/>
    <property type="match status" value="1"/>
</dbReference>
<evidence type="ECO:0000313" key="7">
    <source>
        <dbReference type="EMBL" id="MBD7918288.1"/>
    </source>
</evidence>
<dbReference type="PROSITE" id="PS51892">
    <property type="entry name" value="SUBTILASE"/>
    <property type="match status" value="1"/>
</dbReference>
<comment type="caution">
    <text evidence="7">The sequence shown here is derived from an EMBL/GenBank/DDBJ whole genome shotgun (WGS) entry which is preliminary data.</text>
</comment>
<evidence type="ECO:0000256" key="4">
    <source>
        <dbReference type="ARBA" id="ARBA00022825"/>
    </source>
</evidence>
<name>A0ABR8QCX4_9CELL</name>
<feature type="domain" description="Peptidase S8/S53" evidence="6">
    <location>
        <begin position="191"/>
        <end position="446"/>
    </location>
</feature>
<keyword evidence="8" id="KW-1185">Reference proteome</keyword>
<comment type="similarity">
    <text evidence="1 5">Belongs to the peptidase S8 family.</text>
</comment>
<dbReference type="Pfam" id="PF00082">
    <property type="entry name" value="Peptidase_S8"/>
    <property type="match status" value="1"/>
</dbReference>
<gene>
    <name evidence="7" type="ORF">H9657_08375</name>
</gene>
<evidence type="ECO:0000256" key="3">
    <source>
        <dbReference type="ARBA" id="ARBA00022801"/>
    </source>
</evidence>
<protein>
    <submittedName>
        <fullName evidence="7">S8/S53 family peptidase</fullName>
    </submittedName>
</protein>
<dbReference type="CDD" id="cd00306">
    <property type="entry name" value="Peptidases_S8_S53"/>
    <property type="match status" value="1"/>
</dbReference>
<dbReference type="InterPro" id="IPR015500">
    <property type="entry name" value="Peptidase_S8_subtilisin-rel"/>
</dbReference>
<dbReference type="InterPro" id="IPR036852">
    <property type="entry name" value="Peptidase_S8/S53_dom_sf"/>
</dbReference>
<dbReference type="PROSITE" id="PS00138">
    <property type="entry name" value="SUBTILASE_SER"/>
    <property type="match status" value="1"/>
</dbReference>
<keyword evidence="3 5" id="KW-0378">Hydrolase</keyword>
<evidence type="ECO:0000313" key="8">
    <source>
        <dbReference type="Proteomes" id="UP000604241"/>
    </source>
</evidence>
<dbReference type="RefSeq" id="WP_191782321.1">
    <property type="nucleotide sequence ID" value="NZ_JACSQV010000006.1"/>
</dbReference>
<feature type="active site" description="Charge relay system" evidence="5">
    <location>
        <position position="200"/>
    </location>
</feature>
<evidence type="ECO:0000259" key="6">
    <source>
        <dbReference type="Pfam" id="PF00082"/>
    </source>
</evidence>
<reference evidence="7 8" key="1">
    <citation type="submission" date="2020-08" db="EMBL/GenBank/DDBJ databases">
        <title>A Genomic Blueprint of the Chicken Gut Microbiome.</title>
        <authorList>
            <person name="Gilroy R."/>
            <person name="Ravi A."/>
            <person name="Getino M."/>
            <person name="Pursley I."/>
            <person name="Horton D.L."/>
            <person name="Alikhan N.-F."/>
            <person name="Baker D."/>
            <person name="Gharbi K."/>
            <person name="Hall N."/>
            <person name="Watson M."/>
            <person name="Adriaenssens E.M."/>
            <person name="Foster-Nyarko E."/>
            <person name="Jarju S."/>
            <person name="Secka A."/>
            <person name="Antonio M."/>
            <person name="Oren A."/>
            <person name="Chaudhuri R."/>
            <person name="La Ragione R.M."/>
            <person name="Hildebrand F."/>
            <person name="Pallen M.J."/>
        </authorList>
    </citation>
    <scope>NUCLEOTIDE SEQUENCE [LARGE SCALE GENOMIC DNA]</scope>
    <source>
        <strain evidence="7 8">Sa3CUA2</strain>
    </source>
</reference>
<dbReference type="Proteomes" id="UP000604241">
    <property type="component" value="Unassembled WGS sequence"/>
</dbReference>
<dbReference type="PRINTS" id="PR00723">
    <property type="entry name" value="SUBTILISIN"/>
</dbReference>
<feature type="active site" description="Charge relay system" evidence="5">
    <location>
        <position position="247"/>
    </location>
</feature>
<dbReference type="InterPro" id="IPR000209">
    <property type="entry name" value="Peptidase_S8/S53_dom"/>
</dbReference>
<accession>A0ABR8QCX4</accession>
<keyword evidence="4 5" id="KW-0720">Serine protease</keyword>
<dbReference type="PANTHER" id="PTHR43806:SF11">
    <property type="entry name" value="CEREVISIN-RELATED"/>
    <property type="match status" value="1"/>
</dbReference>
<proteinExistence type="inferred from homology"/>
<keyword evidence="2 5" id="KW-0645">Protease</keyword>
<organism evidence="7 8">
    <name type="scientific">Cellulomonas avistercoris</name>
    <dbReference type="NCBI Taxonomy" id="2762242"/>
    <lineage>
        <taxon>Bacteria</taxon>
        <taxon>Bacillati</taxon>
        <taxon>Actinomycetota</taxon>
        <taxon>Actinomycetes</taxon>
        <taxon>Micrococcales</taxon>
        <taxon>Cellulomonadaceae</taxon>
        <taxon>Cellulomonas</taxon>
    </lineage>
</organism>
<dbReference type="InterPro" id="IPR023828">
    <property type="entry name" value="Peptidase_S8_Ser-AS"/>
</dbReference>